<feature type="domain" description="SnoaL-like" evidence="2">
    <location>
        <begin position="35"/>
        <end position="127"/>
    </location>
</feature>
<protein>
    <submittedName>
        <fullName evidence="3">Nuclear transport factor 2 family protein</fullName>
    </submittedName>
</protein>
<sequence length="132" mass="14611">MRTSARNRLRGHFPPFRTDGKRRMSIQLPGPLARYFDEGDPETSARAGELFAADATVVDEGRTHRGPVAIAAWKREAKAKYRHTAEPLSVRQEGAAMVVRARISGDFPGSPVDLDHVFVVSDGRIVSLEIRT</sequence>
<dbReference type="Pfam" id="PF12680">
    <property type="entry name" value="SnoaL_2"/>
    <property type="match status" value="1"/>
</dbReference>
<reference evidence="4" key="1">
    <citation type="journal article" date="2019" name="Int. J. Syst. Evol. Microbiol.">
        <title>The Global Catalogue of Microorganisms (GCM) 10K type strain sequencing project: providing services to taxonomists for standard genome sequencing and annotation.</title>
        <authorList>
            <consortium name="The Broad Institute Genomics Platform"/>
            <consortium name="The Broad Institute Genome Sequencing Center for Infectious Disease"/>
            <person name="Wu L."/>
            <person name="Ma J."/>
        </authorList>
    </citation>
    <scope>NUCLEOTIDE SEQUENCE [LARGE SCALE GENOMIC DNA]</scope>
    <source>
        <strain evidence="4">CCUG 30340</strain>
    </source>
</reference>
<name>A0ABV9QUW7_9GAMM</name>
<comment type="caution">
    <text evidence="3">The sequence shown here is derived from an EMBL/GenBank/DDBJ whole genome shotgun (WGS) entry which is preliminary data.</text>
</comment>
<evidence type="ECO:0000313" key="3">
    <source>
        <dbReference type="EMBL" id="MFC4820581.1"/>
    </source>
</evidence>
<dbReference type="Gene3D" id="3.10.450.50">
    <property type="match status" value="1"/>
</dbReference>
<dbReference type="EMBL" id="JBHSHD010000007">
    <property type="protein sequence ID" value="MFC4820581.1"/>
    <property type="molecule type" value="Genomic_DNA"/>
</dbReference>
<dbReference type="SUPFAM" id="SSF54427">
    <property type="entry name" value="NTF2-like"/>
    <property type="match status" value="1"/>
</dbReference>
<dbReference type="InterPro" id="IPR032710">
    <property type="entry name" value="NTF2-like_dom_sf"/>
</dbReference>
<feature type="region of interest" description="Disordered" evidence="1">
    <location>
        <begin position="1"/>
        <end position="21"/>
    </location>
</feature>
<evidence type="ECO:0000313" key="4">
    <source>
        <dbReference type="Proteomes" id="UP001595886"/>
    </source>
</evidence>
<accession>A0ABV9QUW7</accession>
<keyword evidence="4" id="KW-1185">Reference proteome</keyword>
<dbReference type="RefSeq" id="WP_380020443.1">
    <property type="nucleotide sequence ID" value="NZ_JBHSHD010000007.1"/>
</dbReference>
<gene>
    <name evidence="3" type="ORF">ACFO6Q_09610</name>
</gene>
<dbReference type="InterPro" id="IPR037401">
    <property type="entry name" value="SnoaL-like"/>
</dbReference>
<evidence type="ECO:0000256" key="1">
    <source>
        <dbReference type="SAM" id="MobiDB-lite"/>
    </source>
</evidence>
<dbReference type="Proteomes" id="UP001595886">
    <property type="component" value="Unassembled WGS sequence"/>
</dbReference>
<feature type="compositionally biased region" description="Basic residues" evidence="1">
    <location>
        <begin position="1"/>
        <end position="11"/>
    </location>
</feature>
<proteinExistence type="predicted"/>
<organism evidence="3 4">
    <name type="scientific">Dokdonella ginsengisoli</name>
    <dbReference type="NCBI Taxonomy" id="363846"/>
    <lineage>
        <taxon>Bacteria</taxon>
        <taxon>Pseudomonadati</taxon>
        <taxon>Pseudomonadota</taxon>
        <taxon>Gammaproteobacteria</taxon>
        <taxon>Lysobacterales</taxon>
        <taxon>Rhodanobacteraceae</taxon>
        <taxon>Dokdonella</taxon>
    </lineage>
</organism>
<evidence type="ECO:0000259" key="2">
    <source>
        <dbReference type="Pfam" id="PF12680"/>
    </source>
</evidence>